<dbReference type="InterPro" id="IPR036397">
    <property type="entry name" value="RNaseH_sf"/>
</dbReference>
<reference evidence="2 3" key="1">
    <citation type="submission" date="2018-03" db="EMBL/GenBank/DDBJ databases">
        <title>Genomic Encyclopedia of Archaeal and Bacterial Type Strains, Phase II (KMG-II): from individual species to whole genera.</title>
        <authorList>
            <person name="Goeker M."/>
        </authorList>
    </citation>
    <scope>NUCLEOTIDE SEQUENCE [LARGE SCALE GENOMIC DNA]</scope>
    <source>
        <strain evidence="2 3">DSM 100065</strain>
    </source>
</reference>
<accession>A0A2T0YWZ7</accession>
<gene>
    <name evidence="2" type="ORF">CLV47_1412</name>
</gene>
<feature type="domain" description="Integrase catalytic" evidence="1">
    <location>
        <begin position="143"/>
        <end position="306"/>
    </location>
</feature>
<protein>
    <submittedName>
        <fullName evidence="2">Integrase-like protein</fullName>
    </submittedName>
</protein>
<dbReference type="InterPro" id="IPR012337">
    <property type="entry name" value="RNaseH-like_sf"/>
</dbReference>
<dbReference type="Proteomes" id="UP000237752">
    <property type="component" value="Unassembled WGS sequence"/>
</dbReference>
<dbReference type="InterPro" id="IPR001584">
    <property type="entry name" value="Integrase_cat-core"/>
</dbReference>
<sequence length="355" mass="39727">MSTTDAPADASGGSVAAVTAALVTALIGAGLSQRAALTTAGMARSTWHYRSHPRPAVAVPVAHTTRRAPSWLASCEQDTITAKLRDGFAVGWSVYCTFYEALDAGDPVASLSSWYRIARDRLAPERPVRRTRKHRATAIPQLLTDAPLQAWSWDITHLKGPYTKVTYQFYVVIDVFSRMITAWRIEDHEDDDLAREMFQDAFTAHGARPRIVHSDGGSAMTSNTLTGLFRDLGIEVSKNRPRVSNDNPFSESWFKTAKYAPTYPDYFTSIEQARGWADWFVDWYNHHHHHSALEGHTPADIHHDTWRAVHHQRVAAMNKLYTAHPERFTHPPVVKSPLASVGINHPITDERLQTG</sequence>
<dbReference type="PANTHER" id="PTHR46889">
    <property type="entry name" value="TRANSPOSASE INSF FOR INSERTION SEQUENCE IS3B-RELATED"/>
    <property type="match status" value="1"/>
</dbReference>
<dbReference type="Gene3D" id="3.30.420.10">
    <property type="entry name" value="Ribonuclease H-like superfamily/Ribonuclease H"/>
    <property type="match status" value="1"/>
</dbReference>
<proteinExistence type="predicted"/>
<dbReference type="GO" id="GO:0003676">
    <property type="term" value="F:nucleic acid binding"/>
    <property type="evidence" value="ECO:0007669"/>
    <property type="project" value="InterPro"/>
</dbReference>
<dbReference type="RefSeq" id="WP_170111202.1">
    <property type="nucleotide sequence ID" value="NZ_PVUE01000041.1"/>
</dbReference>
<dbReference type="AlphaFoldDB" id="A0A2T0YWZ7"/>
<dbReference type="EMBL" id="PVUE01000041">
    <property type="protein sequence ID" value="PRZ28616.1"/>
    <property type="molecule type" value="Genomic_DNA"/>
</dbReference>
<dbReference type="Pfam" id="PF00665">
    <property type="entry name" value="rve"/>
    <property type="match status" value="1"/>
</dbReference>
<dbReference type="GO" id="GO:0015074">
    <property type="term" value="P:DNA integration"/>
    <property type="evidence" value="ECO:0007669"/>
    <property type="project" value="InterPro"/>
</dbReference>
<dbReference type="SUPFAM" id="SSF53098">
    <property type="entry name" value="Ribonuclease H-like"/>
    <property type="match status" value="1"/>
</dbReference>
<comment type="caution">
    <text evidence="2">The sequence shown here is derived from an EMBL/GenBank/DDBJ whole genome shotgun (WGS) entry which is preliminary data.</text>
</comment>
<keyword evidence="3" id="KW-1185">Reference proteome</keyword>
<evidence type="ECO:0000313" key="2">
    <source>
        <dbReference type="EMBL" id="PRZ28616.1"/>
    </source>
</evidence>
<dbReference type="PROSITE" id="PS50994">
    <property type="entry name" value="INTEGRASE"/>
    <property type="match status" value="1"/>
</dbReference>
<name>A0A2T0YWZ7_9ACTN</name>
<evidence type="ECO:0000259" key="1">
    <source>
        <dbReference type="PROSITE" id="PS50994"/>
    </source>
</evidence>
<dbReference type="PANTHER" id="PTHR46889:SF4">
    <property type="entry name" value="TRANSPOSASE INSO FOR INSERTION SEQUENCE ELEMENT IS911B-RELATED"/>
    <property type="match status" value="1"/>
</dbReference>
<dbReference type="InterPro" id="IPR050900">
    <property type="entry name" value="Transposase_IS3/IS150/IS904"/>
</dbReference>
<organism evidence="2 3">
    <name type="scientific">Antricoccus suffuscus</name>
    <dbReference type="NCBI Taxonomy" id="1629062"/>
    <lineage>
        <taxon>Bacteria</taxon>
        <taxon>Bacillati</taxon>
        <taxon>Actinomycetota</taxon>
        <taxon>Actinomycetes</taxon>
        <taxon>Geodermatophilales</taxon>
        <taxon>Antricoccaceae</taxon>
        <taxon>Antricoccus</taxon>
    </lineage>
</organism>
<evidence type="ECO:0000313" key="3">
    <source>
        <dbReference type="Proteomes" id="UP000237752"/>
    </source>
</evidence>